<dbReference type="InterPro" id="IPR036388">
    <property type="entry name" value="WH-like_DNA-bd_sf"/>
</dbReference>
<dbReference type="SUPFAM" id="SSF46785">
    <property type="entry name" value="Winged helix' DNA-binding domain"/>
    <property type="match status" value="1"/>
</dbReference>
<organism evidence="1 2">
    <name type="scientific">Mycolicibacterium aichiense</name>
    <dbReference type="NCBI Taxonomy" id="1799"/>
    <lineage>
        <taxon>Bacteria</taxon>
        <taxon>Bacillati</taxon>
        <taxon>Actinomycetota</taxon>
        <taxon>Actinomycetes</taxon>
        <taxon>Mycobacteriales</taxon>
        <taxon>Mycobacteriaceae</taxon>
        <taxon>Mycolicibacterium</taxon>
    </lineage>
</organism>
<evidence type="ECO:0000313" key="2">
    <source>
        <dbReference type="Proteomes" id="UP000467327"/>
    </source>
</evidence>
<dbReference type="Gene3D" id="1.10.10.10">
    <property type="entry name" value="Winged helix-like DNA-binding domain superfamily/Winged helix DNA-binding domain"/>
    <property type="match status" value="1"/>
</dbReference>
<dbReference type="InterPro" id="IPR036390">
    <property type="entry name" value="WH_DNA-bd_sf"/>
</dbReference>
<dbReference type="EMBL" id="AP022561">
    <property type="protein sequence ID" value="BBX10892.1"/>
    <property type="molecule type" value="Genomic_DNA"/>
</dbReference>
<keyword evidence="2" id="KW-1185">Reference proteome</keyword>
<protein>
    <recommendedName>
        <fullName evidence="3">MarR family transcriptional regulator</fullName>
    </recommendedName>
</protein>
<accession>A0AAD1MDS2</accession>
<dbReference type="AlphaFoldDB" id="A0AAD1MDS2"/>
<name>A0AAD1MDS2_9MYCO</name>
<reference evidence="1 2" key="1">
    <citation type="journal article" date="2019" name="Emerg. Microbes Infect.">
        <title>Comprehensive subspecies identification of 175 nontuberculous mycobacteria species based on 7547 genomic profiles.</title>
        <authorList>
            <person name="Matsumoto Y."/>
            <person name="Kinjo T."/>
            <person name="Motooka D."/>
            <person name="Nabeya D."/>
            <person name="Jung N."/>
            <person name="Uechi K."/>
            <person name="Horii T."/>
            <person name="Iida T."/>
            <person name="Fujita J."/>
            <person name="Nakamura S."/>
        </authorList>
    </citation>
    <scope>NUCLEOTIDE SEQUENCE [LARGE SCALE GENOMIC DNA]</scope>
    <source>
        <strain evidence="1 2">JCM 6376</strain>
    </source>
</reference>
<gene>
    <name evidence="1" type="ORF">MAIC_56950</name>
</gene>
<dbReference type="Proteomes" id="UP000467327">
    <property type="component" value="Chromosome"/>
</dbReference>
<proteinExistence type="predicted"/>
<dbReference type="KEGG" id="maic:MAIC_56950"/>
<dbReference type="RefSeq" id="WP_115317915.1">
    <property type="nucleotide sequence ID" value="NZ_AP022561.1"/>
</dbReference>
<sequence length="147" mass="16558">MTKEMQPATQQPLGFWALRAGEAIRSRTRGRLAEVGVTQPEWWVLHQLSMHHTGMSQDDIVSIVGPNESDDSIARAIETGIDKGWLDRSGDHIRLTDKGTKQFHAAAEVQQQLNDERRQGISGRDYATTIEVLQRTLTNVGSDAWHW</sequence>
<evidence type="ECO:0008006" key="3">
    <source>
        <dbReference type="Google" id="ProtNLM"/>
    </source>
</evidence>
<evidence type="ECO:0000313" key="1">
    <source>
        <dbReference type="EMBL" id="BBX10892.1"/>
    </source>
</evidence>